<comment type="caution">
    <text evidence="1">The sequence shown here is derived from an EMBL/GenBank/DDBJ whole genome shotgun (WGS) entry which is preliminary data.</text>
</comment>
<dbReference type="PANTHER" id="PTHR41913:SF1">
    <property type="entry name" value="DUF1684 DOMAIN-CONTAINING PROTEIN"/>
    <property type="match status" value="1"/>
</dbReference>
<sequence length="311" mass="33123">MSRGLTAIFVLLLLCGCGDGSGGAHKPAKAAAMDPAFVAGNTAWRTQRQQDLLQPDGWTSLVGLHWLELKAHYIGSGAASGIRLAVGPAKLGMVSQQGDAVYFTPEPGLALTYNGEPLTGRVEFMDDHQATPGVIGFDDGKGKMTLIQRGGRHALRVKHADAASRTQFSGLQYWPLDPGWKVQARFIANPPDSTLPMVDIIGTTTDAPSPGVVEFQHAGQTYRLQALAGENGGLFLVFADRTSGHGSYPAGRFLDTVAPLNGKLTLDFNQSYNPPCAFTPFATCPLPPADNRLDVAIEAGEKAYRHGTETH</sequence>
<dbReference type="STRING" id="344882.ABB29_10690"/>
<dbReference type="Pfam" id="PF07920">
    <property type="entry name" value="DUF1684"/>
    <property type="match status" value="1"/>
</dbReference>
<accession>A0A0R0CSP6</accession>
<organism evidence="1 2">
    <name type="scientific">Pseudoxanthomonas dokdonensis</name>
    <dbReference type="NCBI Taxonomy" id="344882"/>
    <lineage>
        <taxon>Bacteria</taxon>
        <taxon>Pseudomonadati</taxon>
        <taxon>Pseudomonadota</taxon>
        <taxon>Gammaproteobacteria</taxon>
        <taxon>Lysobacterales</taxon>
        <taxon>Lysobacteraceae</taxon>
        <taxon>Pseudoxanthomonas</taxon>
    </lineage>
</organism>
<reference evidence="1 2" key="1">
    <citation type="submission" date="2015-05" db="EMBL/GenBank/DDBJ databases">
        <title>Genome sequencing and analysis of members of genus Stenotrophomonas.</title>
        <authorList>
            <person name="Patil P.P."/>
            <person name="Midha S."/>
            <person name="Patil P.B."/>
        </authorList>
    </citation>
    <scope>NUCLEOTIDE SEQUENCE [LARGE SCALE GENOMIC DNA]</scope>
    <source>
        <strain evidence="1 2">DSM 21858</strain>
    </source>
</reference>
<dbReference type="PANTHER" id="PTHR41913">
    <property type="entry name" value="DUF1684 DOMAIN-CONTAINING PROTEIN"/>
    <property type="match status" value="1"/>
</dbReference>
<gene>
    <name evidence="1" type="ORF">ABB29_10690</name>
</gene>
<evidence type="ECO:0000313" key="1">
    <source>
        <dbReference type="EMBL" id="KRG68926.1"/>
    </source>
</evidence>
<dbReference type="PATRIC" id="fig|344882.3.peg.509"/>
<dbReference type="OrthoDB" id="5493262at2"/>
<name>A0A0R0CSP6_9GAMM</name>
<dbReference type="InterPro" id="IPR012467">
    <property type="entry name" value="DUF1684"/>
</dbReference>
<dbReference type="PROSITE" id="PS51257">
    <property type="entry name" value="PROKAR_LIPOPROTEIN"/>
    <property type="match status" value="1"/>
</dbReference>
<dbReference type="EMBL" id="LDJL01000011">
    <property type="protein sequence ID" value="KRG68926.1"/>
    <property type="molecule type" value="Genomic_DNA"/>
</dbReference>
<protein>
    <recommendedName>
        <fullName evidence="3">DUF1684 domain-containing protein</fullName>
    </recommendedName>
</protein>
<evidence type="ECO:0008006" key="3">
    <source>
        <dbReference type="Google" id="ProtNLM"/>
    </source>
</evidence>
<dbReference type="AlphaFoldDB" id="A0A0R0CSP6"/>
<proteinExistence type="predicted"/>
<keyword evidence="2" id="KW-1185">Reference proteome</keyword>
<dbReference type="Proteomes" id="UP000052052">
    <property type="component" value="Unassembled WGS sequence"/>
</dbReference>
<evidence type="ECO:0000313" key="2">
    <source>
        <dbReference type="Proteomes" id="UP000052052"/>
    </source>
</evidence>